<evidence type="ECO:0000313" key="4">
    <source>
        <dbReference type="Proteomes" id="UP000219621"/>
    </source>
</evidence>
<name>A0A286GQG4_9PROT</name>
<sequence length="182" mass="20503">MFRKALAGLVVALCTATAAAPAVADGPEKMVGPIWNPHTKSYFGLVDSLSNSRTWDEAARAAASRWFKRTQGRLAVIPDRDTHDFVMTTFAKALNDDTWFGLRYFCSIRKLMWVDGRILETSPAGVWHPQWFRTAKSSCEGVRSMGYMPVYYRDMGGVASWQASGEIKRFYDYLIEFPTGKP</sequence>
<dbReference type="PROSITE" id="PS50041">
    <property type="entry name" value="C_TYPE_LECTIN_2"/>
    <property type="match status" value="1"/>
</dbReference>
<keyword evidence="4" id="KW-1185">Reference proteome</keyword>
<keyword evidence="1" id="KW-0732">Signal</keyword>
<dbReference type="InterPro" id="IPR001304">
    <property type="entry name" value="C-type_lectin-like"/>
</dbReference>
<dbReference type="RefSeq" id="WP_097280187.1">
    <property type="nucleotide sequence ID" value="NZ_OCNJ01000007.1"/>
</dbReference>
<feature type="domain" description="C-type lectin" evidence="2">
    <location>
        <begin position="50"/>
        <end position="146"/>
    </location>
</feature>
<dbReference type="SUPFAM" id="SSF56436">
    <property type="entry name" value="C-type lectin-like"/>
    <property type="match status" value="1"/>
</dbReference>
<dbReference type="Proteomes" id="UP000219621">
    <property type="component" value="Unassembled WGS sequence"/>
</dbReference>
<proteinExistence type="predicted"/>
<evidence type="ECO:0000256" key="1">
    <source>
        <dbReference type="SAM" id="SignalP"/>
    </source>
</evidence>
<dbReference type="CDD" id="cd00037">
    <property type="entry name" value="CLECT"/>
    <property type="match status" value="1"/>
</dbReference>
<feature type="chain" id="PRO_5012561020" description="C-type lectin domain-containing protein" evidence="1">
    <location>
        <begin position="25"/>
        <end position="182"/>
    </location>
</feature>
<dbReference type="InterPro" id="IPR016186">
    <property type="entry name" value="C-type_lectin-like/link_sf"/>
</dbReference>
<dbReference type="InterPro" id="IPR016187">
    <property type="entry name" value="CTDL_fold"/>
</dbReference>
<organism evidence="3 4">
    <name type="scientific">Caenispirillum bisanense</name>
    <dbReference type="NCBI Taxonomy" id="414052"/>
    <lineage>
        <taxon>Bacteria</taxon>
        <taxon>Pseudomonadati</taxon>
        <taxon>Pseudomonadota</taxon>
        <taxon>Alphaproteobacteria</taxon>
        <taxon>Rhodospirillales</taxon>
        <taxon>Novispirillaceae</taxon>
        <taxon>Caenispirillum</taxon>
    </lineage>
</organism>
<evidence type="ECO:0000259" key="2">
    <source>
        <dbReference type="PROSITE" id="PS50041"/>
    </source>
</evidence>
<evidence type="ECO:0000313" key="3">
    <source>
        <dbReference type="EMBL" id="SOD97760.1"/>
    </source>
</evidence>
<dbReference type="OrthoDB" id="7359573at2"/>
<feature type="signal peptide" evidence="1">
    <location>
        <begin position="1"/>
        <end position="24"/>
    </location>
</feature>
<dbReference type="EMBL" id="OCNJ01000007">
    <property type="protein sequence ID" value="SOD97760.1"/>
    <property type="molecule type" value="Genomic_DNA"/>
</dbReference>
<reference evidence="3 4" key="1">
    <citation type="submission" date="2017-09" db="EMBL/GenBank/DDBJ databases">
        <authorList>
            <person name="Ehlers B."/>
            <person name="Leendertz F.H."/>
        </authorList>
    </citation>
    <scope>NUCLEOTIDE SEQUENCE [LARGE SCALE GENOMIC DNA]</scope>
    <source>
        <strain evidence="3 4">USBA 140</strain>
    </source>
</reference>
<gene>
    <name evidence="3" type="ORF">SAMN05421508_10773</name>
</gene>
<accession>A0A286GQG4</accession>
<dbReference type="AlphaFoldDB" id="A0A286GQG4"/>
<dbReference type="Gene3D" id="3.10.100.10">
    <property type="entry name" value="Mannose-Binding Protein A, subunit A"/>
    <property type="match status" value="1"/>
</dbReference>
<protein>
    <recommendedName>
        <fullName evidence="2">C-type lectin domain-containing protein</fullName>
    </recommendedName>
</protein>